<dbReference type="InterPro" id="IPR036987">
    <property type="entry name" value="SRA-YDG_sf"/>
</dbReference>
<organism evidence="6">
    <name type="scientific">Schizophyllum commune (strain H4-8 / FGSC 9210)</name>
    <name type="common">Split gill fungus</name>
    <dbReference type="NCBI Taxonomy" id="578458"/>
    <lineage>
        <taxon>Eukaryota</taxon>
        <taxon>Fungi</taxon>
        <taxon>Dikarya</taxon>
        <taxon>Basidiomycota</taxon>
        <taxon>Agaricomycotina</taxon>
        <taxon>Agaricomycetes</taxon>
        <taxon>Agaricomycetidae</taxon>
        <taxon>Agaricales</taxon>
        <taxon>Schizophyllaceae</taxon>
        <taxon>Schizophyllum</taxon>
    </lineage>
</organism>
<feature type="domain" description="YDG" evidence="4">
    <location>
        <begin position="81"/>
        <end position="221"/>
    </location>
</feature>
<dbReference type="InterPro" id="IPR015947">
    <property type="entry name" value="PUA-like_sf"/>
</dbReference>
<evidence type="ECO:0000256" key="1">
    <source>
        <dbReference type="ARBA" id="ARBA00023242"/>
    </source>
</evidence>
<evidence type="ECO:0000313" key="6">
    <source>
        <dbReference type="Proteomes" id="UP000007431"/>
    </source>
</evidence>
<feature type="non-terminal residue" evidence="5">
    <location>
        <position position="525"/>
    </location>
</feature>
<dbReference type="GO" id="GO:0005634">
    <property type="term" value="C:nucleus"/>
    <property type="evidence" value="ECO:0007669"/>
    <property type="project" value="UniProtKB-SubCell"/>
</dbReference>
<evidence type="ECO:0000256" key="3">
    <source>
        <dbReference type="SAM" id="MobiDB-lite"/>
    </source>
</evidence>
<reference evidence="5 6" key="1">
    <citation type="journal article" date="2010" name="Nat. Biotechnol.">
        <title>Genome sequence of the model mushroom Schizophyllum commune.</title>
        <authorList>
            <person name="Ohm R.A."/>
            <person name="de Jong J.F."/>
            <person name="Lugones L.G."/>
            <person name="Aerts A."/>
            <person name="Kothe E."/>
            <person name="Stajich J.E."/>
            <person name="de Vries R.P."/>
            <person name="Record E."/>
            <person name="Levasseur A."/>
            <person name="Baker S.E."/>
            <person name="Bartholomew K.A."/>
            <person name="Coutinho P.M."/>
            <person name="Erdmann S."/>
            <person name="Fowler T.J."/>
            <person name="Gathman A.C."/>
            <person name="Lombard V."/>
            <person name="Henrissat B."/>
            <person name="Knabe N."/>
            <person name="Kuees U."/>
            <person name="Lilly W.W."/>
            <person name="Lindquist E."/>
            <person name="Lucas S."/>
            <person name="Magnuson J.K."/>
            <person name="Piumi F."/>
            <person name="Raudaskoski M."/>
            <person name="Salamov A."/>
            <person name="Schmutz J."/>
            <person name="Schwarze F.W.M.R."/>
            <person name="vanKuyk P.A."/>
            <person name="Horton J.S."/>
            <person name="Grigoriev I.V."/>
            <person name="Woesten H.A.B."/>
        </authorList>
    </citation>
    <scope>NUCLEOTIDE SEQUENCE [LARGE SCALE GENOMIC DNA]</scope>
    <source>
        <strain evidence="6">H4-8 / FGSC 9210</strain>
    </source>
</reference>
<dbReference type="GO" id="GO:0061630">
    <property type="term" value="F:ubiquitin protein ligase activity"/>
    <property type="evidence" value="ECO:0007669"/>
    <property type="project" value="TreeGrafter"/>
</dbReference>
<sequence>MSGSASTSAKVHRPPASRGSGTSRARPDWSPTPDPTFDIEDAADPRLPSSSNSSDFRSSSSKNKGRQKVEKQPGHDSTIFGHLQRVPHFKIFKGFDDMYAEGVHCATQRGIAGSHTGCRSVVLNSGYTGDREAPNEIIMDGEGGRKKNSKVHERDQDWGSTGNKALLESWHSGQPVRVCRGSLTRYGPAEGYRYDGEWTVINAWQVKAPDGYLRCQFHLVRLPNQPLDPDHGMPALSFRLLQAIADVDRFRPPNVYRRQEDTPRLIAQAEAIIEGGEGPGPRKRQRREWDDLPGIEDGWAAGSSRTTASRRSPKRKKTQATVVISRAGARATSAPTPSGARAPLRSARQQLSLDMEETDPAAFRPRCHRARQGSSFSGPPTLPSSPVLSTPPPPSATRGQYRYSPSALDRQDEGKQRGIKQEDATDTPIRFFDLPAPPRRQPLPSFKRFSRALPPPPPLDTDPANASDLQFSSQQQPAPSLPPIDLPPSTTTDVAQLPHLDDANAPPYDPNDLDEGELTLEYPDE</sequence>
<dbReference type="Pfam" id="PF02182">
    <property type="entry name" value="SAD_SRA"/>
    <property type="match status" value="1"/>
</dbReference>
<dbReference type="GO" id="GO:0044027">
    <property type="term" value="P:negative regulation of gene expression via chromosomal CpG island methylation"/>
    <property type="evidence" value="ECO:0007669"/>
    <property type="project" value="TreeGrafter"/>
</dbReference>
<dbReference type="VEuPathDB" id="FungiDB:SCHCODRAFT_02689948"/>
<evidence type="ECO:0000256" key="2">
    <source>
        <dbReference type="PROSITE-ProRule" id="PRU00358"/>
    </source>
</evidence>
<feature type="compositionally biased region" description="Low complexity" evidence="3">
    <location>
        <begin position="49"/>
        <end position="61"/>
    </location>
</feature>
<dbReference type="InterPro" id="IPR003105">
    <property type="entry name" value="SRA_YDG"/>
</dbReference>
<feature type="region of interest" description="Disordered" evidence="3">
    <location>
        <begin position="292"/>
        <end position="525"/>
    </location>
</feature>
<dbReference type="Proteomes" id="UP000007431">
    <property type="component" value="Unassembled WGS sequence"/>
</dbReference>
<protein>
    <recommendedName>
        <fullName evidence="4">YDG domain-containing protein</fullName>
    </recommendedName>
</protein>
<keyword evidence="6" id="KW-1185">Reference proteome</keyword>
<dbReference type="STRING" id="578458.D8QAR3"/>
<feature type="region of interest" description="Disordered" evidence="3">
    <location>
        <begin position="1"/>
        <end position="81"/>
    </location>
</feature>
<keyword evidence="1 2" id="KW-0539">Nucleus</keyword>
<dbReference type="AlphaFoldDB" id="D8QAR3"/>
<name>D8QAR3_SCHCM</name>
<feature type="compositionally biased region" description="Basic and acidic residues" evidence="3">
    <location>
        <begin position="409"/>
        <end position="423"/>
    </location>
</feature>
<dbReference type="PROSITE" id="PS51015">
    <property type="entry name" value="YDG"/>
    <property type="match status" value="1"/>
</dbReference>
<dbReference type="HOGENOM" id="CLU_518909_0_0_1"/>
<dbReference type="SMART" id="SM00466">
    <property type="entry name" value="SRA"/>
    <property type="match status" value="1"/>
</dbReference>
<dbReference type="InParanoid" id="D8QAR3"/>
<feature type="region of interest" description="Disordered" evidence="3">
    <location>
        <begin position="133"/>
        <end position="160"/>
    </location>
</feature>
<dbReference type="SUPFAM" id="SSF88697">
    <property type="entry name" value="PUA domain-like"/>
    <property type="match status" value="1"/>
</dbReference>
<feature type="compositionally biased region" description="Basic and acidic residues" evidence="3">
    <location>
        <begin position="142"/>
        <end position="157"/>
    </location>
</feature>
<accession>D8QAR3</accession>
<feature type="compositionally biased region" description="Acidic residues" evidence="3">
    <location>
        <begin position="511"/>
        <end position="525"/>
    </location>
</feature>
<dbReference type="PANTHER" id="PTHR14140:SF27">
    <property type="entry name" value="OS04G0289800 PROTEIN"/>
    <property type="match status" value="1"/>
</dbReference>
<evidence type="ECO:0000259" key="4">
    <source>
        <dbReference type="PROSITE" id="PS51015"/>
    </source>
</evidence>
<proteinExistence type="predicted"/>
<comment type="subcellular location">
    <subcellularLocation>
        <location evidence="2">Nucleus</location>
    </subcellularLocation>
</comment>
<dbReference type="Gene3D" id="2.30.280.10">
    <property type="entry name" value="SRA-YDG"/>
    <property type="match status" value="1"/>
</dbReference>
<dbReference type="PANTHER" id="PTHR14140">
    <property type="entry name" value="E3 UBIQUITIN-PROTEIN LIGASE UHRF-RELATED"/>
    <property type="match status" value="1"/>
</dbReference>
<dbReference type="InterPro" id="IPR045134">
    <property type="entry name" value="UHRF1/2-like"/>
</dbReference>
<feature type="compositionally biased region" description="Low complexity" evidence="3">
    <location>
        <begin position="300"/>
        <end position="310"/>
    </location>
</feature>
<dbReference type="EMBL" id="GL377308">
    <property type="protein sequence ID" value="EFI95878.1"/>
    <property type="molecule type" value="Genomic_DNA"/>
</dbReference>
<gene>
    <name evidence="5" type="ORF">SCHCODRAFT_111000</name>
</gene>
<evidence type="ECO:0000313" key="5">
    <source>
        <dbReference type="EMBL" id="EFI95878.1"/>
    </source>
</evidence>
<dbReference type="GO" id="GO:0016567">
    <property type="term" value="P:protein ubiquitination"/>
    <property type="evidence" value="ECO:0007669"/>
    <property type="project" value="TreeGrafter"/>
</dbReference>